<feature type="domain" description="GtrA/DPMS transmembrane" evidence="7">
    <location>
        <begin position="15"/>
        <end position="135"/>
    </location>
</feature>
<feature type="transmembrane region" description="Helical" evidence="6">
    <location>
        <begin position="76"/>
        <end position="93"/>
    </location>
</feature>
<comment type="similarity">
    <text evidence="2">Belongs to the GtrA family.</text>
</comment>
<name>A0ABV1G5M1_9FIRM</name>
<evidence type="ECO:0000313" key="9">
    <source>
        <dbReference type="Proteomes" id="UP001491552"/>
    </source>
</evidence>
<dbReference type="InterPro" id="IPR007267">
    <property type="entry name" value="GtrA_DPMS_TM"/>
</dbReference>
<keyword evidence="9" id="KW-1185">Reference proteome</keyword>
<evidence type="ECO:0000256" key="6">
    <source>
        <dbReference type="SAM" id="Phobius"/>
    </source>
</evidence>
<dbReference type="PANTHER" id="PTHR38459">
    <property type="entry name" value="PROPHAGE BACTOPRENOL-LINKED GLUCOSE TRANSLOCASE HOMOLOG"/>
    <property type="match status" value="1"/>
</dbReference>
<dbReference type="PANTHER" id="PTHR38459:SF1">
    <property type="entry name" value="PROPHAGE BACTOPRENOL-LINKED GLUCOSE TRANSLOCASE HOMOLOG"/>
    <property type="match status" value="1"/>
</dbReference>
<sequence length="141" mass="16241">MKEKLRMLFDEKLWKFLLVGVLNTLVGNGLMFLLYNLAGFSYWPATGLSYALASVMSYFLNRYFTFKYQGSGWETALRFALNIAVCYGLAYGLAKPLVRLIFSGLPKKWAENLAMLAGMGLFVVFNYFGQRFFAFREKKEE</sequence>
<comment type="subcellular location">
    <subcellularLocation>
        <location evidence="1">Membrane</location>
        <topology evidence="1">Multi-pass membrane protein</topology>
    </subcellularLocation>
</comment>
<evidence type="ECO:0000256" key="4">
    <source>
        <dbReference type="ARBA" id="ARBA00022989"/>
    </source>
</evidence>
<evidence type="ECO:0000259" key="7">
    <source>
        <dbReference type="Pfam" id="PF04138"/>
    </source>
</evidence>
<gene>
    <name evidence="8" type="ORF">WMO66_05545</name>
</gene>
<evidence type="ECO:0000256" key="5">
    <source>
        <dbReference type="ARBA" id="ARBA00023136"/>
    </source>
</evidence>
<dbReference type="RefSeq" id="WP_349135397.1">
    <property type="nucleotide sequence ID" value="NZ_JBBMFF010000181.1"/>
</dbReference>
<reference evidence="8 9" key="1">
    <citation type="submission" date="2024-03" db="EMBL/GenBank/DDBJ databases">
        <title>Human intestinal bacterial collection.</title>
        <authorList>
            <person name="Pauvert C."/>
            <person name="Hitch T.C.A."/>
            <person name="Clavel T."/>
        </authorList>
    </citation>
    <scope>NUCLEOTIDE SEQUENCE [LARGE SCALE GENOMIC DNA]</scope>
    <source>
        <strain evidence="8 9">CLA-AA-H192</strain>
    </source>
</reference>
<dbReference type="InterPro" id="IPR051401">
    <property type="entry name" value="GtrA_CellWall_Glycosyl"/>
</dbReference>
<feature type="transmembrane region" description="Helical" evidence="6">
    <location>
        <begin position="113"/>
        <end position="129"/>
    </location>
</feature>
<keyword evidence="3 6" id="KW-0812">Transmembrane</keyword>
<organism evidence="8 9">
    <name type="scientific">Faecousia intestinalis</name>
    <dbReference type="NCBI Taxonomy" id="3133167"/>
    <lineage>
        <taxon>Bacteria</taxon>
        <taxon>Bacillati</taxon>
        <taxon>Bacillota</taxon>
        <taxon>Clostridia</taxon>
        <taxon>Eubacteriales</taxon>
        <taxon>Oscillospiraceae</taxon>
        <taxon>Faecousia</taxon>
    </lineage>
</organism>
<accession>A0ABV1G5M1</accession>
<comment type="caution">
    <text evidence="8">The sequence shown here is derived from an EMBL/GenBank/DDBJ whole genome shotgun (WGS) entry which is preliminary data.</text>
</comment>
<feature type="transmembrane region" description="Helical" evidence="6">
    <location>
        <begin position="41"/>
        <end position="64"/>
    </location>
</feature>
<evidence type="ECO:0000256" key="1">
    <source>
        <dbReference type="ARBA" id="ARBA00004141"/>
    </source>
</evidence>
<dbReference type="Pfam" id="PF04138">
    <property type="entry name" value="GtrA_DPMS_TM"/>
    <property type="match status" value="1"/>
</dbReference>
<feature type="transmembrane region" description="Helical" evidence="6">
    <location>
        <begin position="12"/>
        <end position="35"/>
    </location>
</feature>
<protein>
    <submittedName>
        <fullName evidence="8">GtrA family protein</fullName>
    </submittedName>
</protein>
<proteinExistence type="inferred from homology"/>
<keyword evidence="5 6" id="KW-0472">Membrane</keyword>
<evidence type="ECO:0000256" key="2">
    <source>
        <dbReference type="ARBA" id="ARBA00009399"/>
    </source>
</evidence>
<dbReference type="Proteomes" id="UP001491552">
    <property type="component" value="Unassembled WGS sequence"/>
</dbReference>
<dbReference type="EMBL" id="JBBMFF010000181">
    <property type="protein sequence ID" value="MEQ2510716.1"/>
    <property type="molecule type" value="Genomic_DNA"/>
</dbReference>
<keyword evidence="4 6" id="KW-1133">Transmembrane helix</keyword>
<evidence type="ECO:0000256" key="3">
    <source>
        <dbReference type="ARBA" id="ARBA00022692"/>
    </source>
</evidence>
<evidence type="ECO:0000313" key="8">
    <source>
        <dbReference type="EMBL" id="MEQ2510716.1"/>
    </source>
</evidence>